<dbReference type="Proteomes" id="UP000569018">
    <property type="component" value="Unassembled WGS sequence"/>
</dbReference>
<evidence type="ECO:0000313" key="6">
    <source>
        <dbReference type="EMBL" id="GFP19026.1"/>
    </source>
</evidence>
<dbReference type="Proteomes" id="UP000588083">
    <property type="component" value="Unassembled WGS sequence"/>
</dbReference>
<evidence type="ECO:0000256" key="3">
    <source>
        <dbReference type="ARBA" id="ARBA00022898"/>
    </source>
</evidence>
<keyword evidence="11" id="KW-1185">Reference proteome</keyword>
<comment type="cofactor">
    <cofactor evidence="1 5">
        <name>pyridoxal 5'-phosphate</name>
        <dbReference type="ChEBI" id="CHEBI:597326"/>
    </cofactor>
</comment>
<dbReference type="CDD" id="cd00449">
    <property type="entry name" value="PLPDE_IV"/>
    <property type="match status" value="1"/>
</dbReference>
<keyword evidence="7" id="KW-0808">Transferase</keyword>
<dbReference type="SUPFAM" id="SSF56752">
    <property type="entry name" value="D-aminoacid aminotransferase-like PLP-dependent enzymes"/>
    <property type="match status" value="1"/>
</dbReference>
<comment type="similarity">
    <text evidence="2 4">Belongs to the class-IV pyridoxal-phosphate-dependent aminotransferase family.</text>
</comment>
<evidence type="ECO:0000256" key="5">
    <source>
        <dbReference type="RuleBase" id="RU004516"/>
    </source>
</evidence>
<dbReference type="EMBL" id="BLSD01000030">
    <property type="protein sequence ID" value="GFP39083.1"/>
    <property type="molecule type" value="Genomic_DNA"/>
</dbReference>
<dbReference type="Proteomes" id="UP000574717">
    <property type="component" value="Unassembled WGS sequence"/>
</dbReference>
<evidence type="ECO:0000313" key="10">
    <source>
        <dbReference type="Proteomes" id="UP000574717"/>
    </source>
</evidence>
<name>A0A6V8PBU0_9ACTN</name>
<dbReference type="PANTHER" id="PTHR42743">
    <property type="entry name" value="AMINO-ACID AMINOTRANSFERASE"/>
    <property type="match status" value="1"/>
</dbReference>
<dbReference type="Gene3D" id="3.20.10.10">
    <property type="entry name" value="D-amino Acid Aminotransferase, subunit A, domain 2"/>
    <property type="match status" value="1"/>
</dbReference>
<dbReference type="InterPro" id="IPR036038">
    <property type="entry name" value="Aminotransferase-like"/>
</dbReference>
<evidence type="ECO:0000313" key="11">
    <source>
        <dbReference type="Proteomes" id="UP000588083"/>
    </source>
</evidence>
<protein>
    <submittedName>
        <fullName evidence="7">Branched-chain amino acid aminotransferase</fullName>
    </submittedName>
</protein>
<comment type="caution">
    <text evidence="7">The sequence shown here is derived from an EMBL/GenBank/DDBJ whole genome shotgun (WGS) entry which is preliminary data.</text>
</comment>
<dbReference type="InterPro" id="IPR001544">
    <property type="entry name" value="Aminotrans_IV"/>
</dbReference>
<dbReference type="InterPro" id="IPR018300">
    <property type="entry name" value="Aminotrans_IV_CS"/>
</dbReference>
<keyword evidence="3 5" id="KW-0663">Pyridoxal phosphate</keyword>
<organism evidence="7 11">
    <name type="scientific">Candidatus Hakubella thermalkaliphila</name>
    <dbReference type="NCBI Taxonomy" id="2754717"/>
    <lineage>
        <taxon>Bacteria</taxon>
        <taxon>Bacillati</taxon>
        <taxon>Actinomycetota</taxon>
        <taxon>Actinomycetota incertae sedis</taxon>
        <taxon>Candidatus Hakubellales</taxon>
        <taxon>Candidatus Hakubellaceae</taxon>
        <taxon>Candidatus Hakubella</taxon>
    </lineage>
</organism>
<dbReference type="GO" id="GO:0046394">
    <property type="term" value="P:carboxylic acid biosynthetic process"/>
    <property type="evidence" value="ECO:0007669"/>
    <property type="project" value="UniProtKB-ARBA"/>
</dbReference>
<dbReference type="GO" id="GO:0005829">
    <property type="term" value="C:cytosol"/>
    <property type="evidence" value="ECO:0007669"/>
    <property type="project" value="TreeGrafter"/>
</dbReference>
<dbReference type="RefSeq" id="WP_176235546.1">
    <property type="nucleotide sequence ID" value="NZ_BLRU01000030.1"/>
</dbReference>
<dbReference type="PANTHER" id="PTHR42743:SF11">
    <property type="entry name" value="AMINODEOXYCHORISMATE LYASE"/>
    <property type="match status" value="1"/>
</dbReference>
<evidence type="ECO:0000256" key="2">
    <source>
        <dbReference type="ARBA" id="ARBA00009320"/>
    </source>
</evidence>
<keyword evidence="7" id="KW-0032">Aminotransferase</keyword>
<evidence type="ECO:0000313" key="9">
    <source>
        <dbReference type="Proteomes" id="UP000569018"/>
    </source>
</evidence>
<dbReference type="EMBL" id="BLRZ01000045">
    <property type="protein sequence ID" value="GFP30169.1"/>
    <property type="molecule type" value="Genomic_DNA"/>
</dbReference>
<dbReference type="EMBL" id="BLRU01000030">
    <property type="protein sequence ID" value="GFP19026.1"/>
    <property type="molecule type" value="Genomic_DNA"/>
</dbReference>
<evidence type="ECO:0000313" key="8">
    <source>
        <dbReference type="EMBL" id="GFP39083.1"/>
    </source>
</evidence>
<dbReference type="AlphaFoldDB" id="A0A6V8PBU0"/>
<sequence length="303" mass="33427">MTTVKIFLNGNFVEKDKVTISALDAGLLYGFGLFETLRSYQGKPFLLDRHLERLFSSAQTLGLRSAFSEQEIEKATLQLLEINALSDAYIKIVLSRKEETSPNICSEEPSDSDLLIIVRELQAYPPDLYGQGMKTVVVDIRQNEGSPIPHFKSLNFLNNILAREEARQKGALEGIMLNNQGLVAEGAMSNIFMVKGETIATPSLETGLLPGITRAVVMELAQDIGHPVQERKIFLSELLEAEECFLTNSLMEIMPVSSVGGIKIGTEVPGPVIRALMEEYQKLVYRESGGPVPGSTKRSRPKP</sequence>
<dbReference type="PROSITE" id="PS00770">
    <property type="entry name" value="AA_TRANSFER_CLASS_4"/>
    <property type="match status" value="1"/>
</dbReference>
<reference evidence="9 10" key="1">
    <citation type="journal article" date="2020" name="Front. Microbiol.">
        <title>Single-cell genomics of novel Actinobacteria with the Wood-Ljungdahl pathway discovered in a serpentinizing system.</title>
        <authorList>
            <person name="Merino N."/>
            <person name="Kawai M."/>
            <person name="Boyd E.S."/>
            <person name="Colman D.R."/>
            <person name="McGlynn S.E."/>
            <person name="Nealson K.H."/>
            <person name="Kurokawa K."/>
            <person name="Hongoh Y."/>
        </authorList>
    </citation>
    <scope>NUCLEOTIDE SEQUENCE [LARGE SCALE GENOMIC DNA]</scope>
    <source>
        <strain evidence="6 10">S03</strain>
        <strain evidence="7 11">S34</strain>
        <strain evidence="8 9">S47</strain>
    </source>
</reference>
<dbReference type="Gene3D" id="3.30.470.10">
    <property type="match status" value="1"/>
</dbReference>
<evidence type="ECO:0000256" key="4">
    <source>
        <dbReference type="RuleBase" id="RU004106"/>
    </source>
</evidence>
<dbReference type="GO" id="GO:0008652">
    <property type="term" value="P:amino acid biosynthetic process"/>
    <property type="evidence" value="ECO:0007669"/>
    <property type="project" value="UniProtKB-ARBA"/>
</dbReference>
<evidence type="ECO:0000256" key="1">
    <source>
        <dbReference type="ARBA" id="ARBA00001933"/>
    </source>
</evidence>
<accession>A0A6V8PBU0</accession>
<dbReference type="GO" id="GO:0008483">
    <property type="term" value="F:transaminase activity"/>
    <property type="evidence" value="ECO:0007669"/>
    <property type="project" value="UniProtKB-KW"/>
</dbReference>
<dbReference type="InterPro" id="IPR050571">
    <property type="entry name" value="Class-IV_PLP-Dep_Aminotrnsfr"/>
</dbReference>
<gene>
    <name evidence="6" type="ORF">HKBW3S03_00530</name>
    <name evidence="7" type="ORF">HKBW3S34_01089</name>
    <name evidence="8" type="ORF">HKBW3S47_00783</name>
</gene>
<evidence type="ECO:0000313" key="7">
    <source>
        <dbReference type="EMBL" id="GFP30169.1"/>
    </source>
</evidence>
<dbReference type="InterPro" id="IPR043132">
    <property type="entry name" value="BCAT-like_C"/>
</dbReference>
<dbReference type="Pfam" id="PF01063">
    <property type="entry name" value="Aminotran_4"/>
    <property type="match status" value="1"/>
</dbReference>
<proteinExistence type="inferred from homology"/>
<dbReference type="InterPro" id="IPR043131">
    <property type="entry name" value="BCAT-like_N"/>
</dbReference>
<dbReference type="FunFam" id="3.20.10.10:FF:000002">
    <property type="entry name" value="D-alanine aminotransferase"/>
    <property type="match status" value="1"/>
</dbReference>